<reference evidence="1 2" key="1">
    <citation type="submission" date="2019-05" db="EMBL/GenBank/DDBJ databases">
        <title>Another draft genome of Portunus trituberculatus and its Hox gene families provides insights of decapod evolution.</title>
        <authorList>
            <person name="Jeong J.-H."/>
            <person name="Song I."/>
            <person name="Kim S."/>
            <person name="Choi T."/>
            <person name="Kim D."/>
            <person name="Ryu S."/>
            <person name="Kim W."/>
        </authorList>
    </citation>
    <scope>NUCLEOTIDE SEQUENCE [LARGE SCALE GENOMIC DNA]</scope>
    <source>
        <tissue evidence="1">Muscle</tissue>
    </source>
</reference>
<gene>
    <name evidence="1" type="ORF">E2C01_003676</name>
</gene>
<protein>
    <submittedName>
        <fullName evidence="1">Uncharacterized protein</fullName>
    </submittedName>
</protein>
<evidence type="ECO:0000313" key="1">
    <source>
        <dbReference type="EMBL" id="MPC11023.1"/>
    </source>
</evidence>
<accession>A0A5B7CU56</accession>
<proteinExistence type="predicted"/>
<evidence type="ECO:0000313" key="2">
    <source>
        <dbReference type="Proteomes" id="UP000324222"/>
    </source>
</evidence>
<keyword evidence="2" id="KW-1185">Reference proteome</keyword>
<dbReference type="EMBL" id="VSRR010000141">
    <property type="protein sequence ID" value="MPC11023.1"/>
    <property type="molecule type" value="Genomic_DNA"/>
</dbReference>
<comment type="caution">
    <text evidence="1">The sequence shown here is derived from an EMBL/GenBank/DDBJ whole genome shotgun (WGS) entry which is preliminary data.</text>
</comment>
<sequence>MCRRTLLHLIDNDLQYLSYAAWPKPEVIVAVPQREKRLALCERMKDWTIKQWCGVLWSDESRFIGTASS</sequence>
<dbReference type="Proteomes" id="UP000324222">
    <property type="component" value="Unassembled WGS sequence"/>
</dbReference>
<organism evidence="1 2">
    <name type="scientific">Portunus trituberculatus</name>
    <name type="common">Swimming crab</name>
    <name type="synonym">Neptunus trituberculatus</name>
    <dbReference type="NCBI Taxonomy" id="210409"/>
    <lineage>
        <taxon>Eukaryota</taxon>
        <taxon>Metazoa</taxon>
        <taxon>Ecdysozoa</taxon>
        <taxon>Arthropoda</taxon>
        <taxon>Crustacea</taxon>
        <taxon>Multicrustacea</taxon>
        <taxon>Malacostraca</taxon>
        <taxon>Eumalacostraca</taxon>
        <taxon>Eucarida</taxon>
        <taxon>Decapoda</taxon>
        <taxon>Pleocyemata</taxon>
        <taxon>Brachyura</taxon>
        <taxon>Eubrachyura</taxon>
        <taxon>Portunoidea</taxon>
        <taxon>Portunidae</taxon>
        <taxon>Portuninae</taxon>
        <taxon>Portunus</taxon>
    </lineage>
</organism>
<name>A0A5B7CU56_PORTR</name>
<dbReference type="AlphaFoldDB" id="A0A5B7CU56"/>